<feature type="compositionally biased region" description="Polar residues" evidence="1">
    <location>
        <begin position="14"/>
        <end position="24"/>
    </location>
</feature>
<keyword evidence="4" id="KW-1185">Reference proteome</keyword>
<reference evidence="2" key="3">
    <citation type="submission" date="2011-03" db="EMBL/GenBank/DDBJ databases">
        <title>Annotation of Magnaporthe poae ATCC 64411.</title>
        <authorList>
            <person name="Ma L.-J."/>
            <person name="Dead R."/>
            <person name="Young S.K."/>
            <person name="Zeng Q."/>
            <person name="Gargeya S."/>
            <person name="Fitzgerald M."/>
            <person name="Haas B."/>
            <person name="Abouelleil A."/>
            <person name="Alvarado L."/>
            <person name="Arachchi H.M."/>
            <person name="Berlin A."/>
            <person name="Brown A."/>
            <person name="Chapman S.B."/>
            <person name="Chen Z."/>
            <person name="Dunbar C."/>
            <person name="Freedman E."/>
            <person name="Gearin G."/>
            <person name="Gellesch M."/>
            <person name="Goldberg J."/>
            <person name="Griggs A."/>
            <person name="Gujja S."/>
            <person name="Heiman D."/>
            <person name="Howarth C."/>
            <person name="Larson L."/>
            <person name="Lui A."/>
            <person name="MacDonald P.J.P."/>
            <person name="Mehta T."/>
            <person name="Montmayeur A."/>
            <person name="Murphy C."/>
            <person name="Neiman D."/>
            <person name="Pearson M."/>
            <person name="Priest M."/>
            <person name="Roberts A."/>
            <person name="Saif S."/>
            <person name="Shea T."/>
            <person name="Shenoy N."/>
            <person name="Sisk P."/>
            <person name="Stolte C."/>
            <person name="Sykes S."/>
            <person name="Yandava C."/>
            <person name="Wortman J."/>
            <person name="Nusbaum C."/>
            <person name="Birren B."/>
        </authorList>
    </citation>
    <scope>NUCLEOTIDE SEQUENCE</scope>
    <source>
        <strain evidence="2">ATCC 64411</strain>
    </source>
</reference>
<dbReference type="STRING" id="644358.A0A0C4DVV4"/>
<reference evidence="2" key="1">
    <citation type="submission" date="2010-05" db="EMBL/GenBank/DDBJ databases">
        <title>The Genome Sequence of Magnaporthe poae strain ATCC 64411.</title>
        <authorList>
            <consortium name="The Broad Institute Genome Sequencing Platform"/>
            <consortium name="Broad Institute Genome Sequencing Center for Infectious Disease"/>
            <person name="Ma L.-J."/>
            <person name="Dead R."/>
            <person name="Young S."/>
            <person name="Zeng Q."/>
            <person name="Koehrsen M."/>
            <person name="Alvarado L."/>
            <person name="Berlin A."/>
            <person name="Chapman S.B."/>
            <person name="Chen Z."/>
            <person name="Freedman E."/>
            <person name="Gellesch M."/>
            <person name="Goldberg J."/>
            <person name="Griggs A."/>
            <person name="Gujja S."/>
            <person name="Heilman E.R."/>
            <person name="Heiman D."/>
            <person name="Hepburn T."/>
            <person name="Howarth C."/>
            <person name="Jen D."/>
            <person name="Larson L."/>
            <person name="Mehta T."/>
            <person name="Neiman D."/>
            <person name="Pearson M."/>
            <person name="Roberts A."/>
            <person name="Saif S."/>
            <person name="Shea T."/>
            <person name="Shenoy N."/>
            <person name="Sisk P."/>
            <person name="Stolte C."/>
            <person name="Sykes S."/>
            <person name="Walk T."/>
            <person name="White J."/>
            <person name="Yandava C."/>
            <person name="Haas B."/>
            <person name="Nusbaum C."/>
            <person name="Birren B."/>
        </authorList>
    </citation>
    <scope>NUCLEOTIDE SEQUENCE</scope>
    <source>
        <strain evidence="2">ATCC 64411</strain>
    </source>
</reference>
<dbReference type="EMBL" id="ADBL01000972">
    <property type="status" value="NOT_ANNOTATED_CDS"/>
    <property type="molecule type" value="Genomic_DNA"/>
</dbReference>
<evidence type="ECO:0000313" key="3">
    <source>
        <dbReference type="EnsemblFungi" id="MAPG_04117T0"/>
    </source>
</evidence>
<dbReference type="VEuPathDB" id="FungiDB:MAPG_04117"/>
<feature type="compositionally biased region" description="Low complexity" evidence="1">
    <location>
        <begin position="56"/>
        <end position="69"/>
    </location>
</feature>
<dbReference type="EnsemblFungi" id="MAPG_04117T0">
    <property type="protein sequence ID" value="MAPG_04117T0"/>
    <property type="gene ID" value="MAPG_04117"/>
</dbReference>
<dbReference type="Proteomes" id="UP000011715">
    <property type="component" value="Unassembled WGS sequence"/>
</dbReference>
<feature type="compositionally biased region" description="Polar residues" evidence="1">
    <location>
        <begin position="35"/>
        <end position="47"/>
    </location>
</feature>
<dbReference type="AlphaFoldDB" id="A0A0C4DVV4"/>
<name>A0A0C4DVV4_MAGP6</name>
<reference evidence="3" key="4">
    <citation type="journal article" date="2015" name="G3 (Bethesda)">
        <title>Genome sequences of three phytopathogenic species of the Magnaporthaceae family of fungi.</title>
        <authorList>
            <person name="Okagaki L.H."/>
            <person name="Nunes C.C."/>
            <person name="Sailsbery J."/>
            <person name="Clay B."/>
            <person name="Brown D."/>
            <person name="John T."/>
            <person name="Oh Y."/>
            <person name="Young N."/>
            <person name="Fitzgerald M."/>
            <person name="Haas B.J."/>
            <person name="Zeng Q."/>
            <person name="Young S."/>
            <person name="Adiconis X."/>
            <person name="Fan L."/>
            <person name="Levin J.Z."/>
            <person name="Mitchell T.K."/>
            <person name="Okubara P.A."/>
            <person name="Farman M.L."/>
            <person name="Kohn L.M."/>
            <person name="Birren B."/>
            <person name="Ma L.-J."/>
            <person name="Dean R.A."/>
        </authorList>
    </citation>
    <scope>NUCLEOTIDE SEQUENCE</scope>
    <source>
        <strain evidence="3">ATCC 64411 / 73-15</strain>
    </source>
</reference>
<evidence type="ECO:0000256" key="1">
    <source>
        <dbReference type="SAM" id="MobiDB-lite"/>
    </source>
</evidence>
<gene>
    <name evidence="2" type="ORF">MAPG_04117</name>
</gene>
<reference evidence="3" key="5">
    <citation type="submission" date="2015-06" db="UniProtKB">
        <authorList>
            <consortium name="EnsemblFungi"/>
        </authorList>
    </citation>
    <scope>IDENTIFICATION</scope>
    <source>
        <strain evidence="3">ATCC 64411</strain>
    </source>
</reference>
<organism evidence="3 4">
    <name type="scientific">Magnaporthiopsis poae (strain ATCC 64411 / 73-15)</name>
    <name type="common">Kentucky bluegrass fungus</name>
    <name type="synonym">Magnaporthe poae</name>
    <dbReference type="NCBI Taxonomy" id="644358"/>
    <lineage>
        <taxon>Eukaryota</taxon>
        <taxon>Fungi</taxon>
        <taxon>Dikarya</taxon>
        <taxon>Ascomycota</taxon>
        <taxon>Pezizomycotina</taxon>
        <taxon>Sordariomycetes</taxon>
        <taxon>Sordariomycetidae</taxon>
        <taxon>Magnaporthales</taxon>
        <taxon>Magnaporthaceae</taxon>
        <taxon>Magnaporthiopsis</taxon>
    </lineage>
</organism>
<sequence>MVGLLAESPIRRPSPQNTSTSFSPYQLLPAIRGHSYTTRDTGLSQGRPNAPRRQRSNVVVSRTTSVDVRPVAPGPQDVEMKRKIDDINDDDKNVAEAKDEKEINDRQEVAVDFENDNNDGKGFVNEIVIKPSENEADGEGESDAATDTLDGEAMIIDSAPQGKPAQDKSKNASLVPAREIDALYPNIHTQHNKTHAALSIFSGEPDGEWAMRTCTRRAEATRAVNAIYIYKL</sequence>
<protein>
    <submittedName>
        <fullName evidence="2 3">Uncharacterized protein</fullName>
    </submittedName>
</protein>
<evidence type="ECO:0000313" key="2">
    <source>
        <dbReference type="EMBL" id="KLU85085.1"/>
    </source>
</evidence>
<proteinExistence type="predicted"/>
<dbReference type="EMBL" id="GL876968">
    <property type="protein sequence ID" value="KLU85085.1"/>
    <property type="molecule type" value="Genomic_DNA"/>
</dbReference>
<evidence type="ECO:0000313" key="4">
    <source>
        <dbReference type="Proteomes" id="UP000011715"/>
    </source>
</evidence>
<accession>A0A0C4DVV4</accession>
<reference evidence="4" key="2">
    <citation type="submission" date="2010-05" db="EMBL/GenBank/DDBJ databases">
        <title>The genome sequence of Magnaporthe poae strain ATCC 64411.</title>
        <authorList>
            <person name="Ma L.-J."/>
            <person name="Dead R."/>
            <person name="Young S."/>
            <person name="Zeng Q."/>
            <person name="Koehrsen M."/>
            <person name="Alvarado L."/>
            <person name="Berlin A."/>
            <person name="Chapman S.B."/>
            <person name="Chen Z."/>
            <person name="Freedman E."/>
            <person name="Gellesch M."/>
            <person name="Goldberg J."/>
            <person name="Griggs A."/>
            <person name="Gujja S."/>
            <person name="Heilman E.R."/>
            <person name="Heiman D."/>
            <person name="Hepburn T."/>
            <person name="Howarth C."/>
            <person name="Jen D."/>
            <person name="Larson L."/>
            <person name="Mehta T."/>
            <person name="Neiman D."/>
            <person name="Pearson M."/>
            <person name="Roberts A."/>
            <person name="Saif S."/>
            <person name="Shea T."/>
            <person name="Shenoy N."/>
            <person name="Sisk P."/>
            <person name="Stolte C."/>
            <person name="Sykes S."/>
            <person name="Walk T."/>
            <person name="White J."/>
            <person name="Yandava C."/>
            <person name="Haas B."/>
            <person name="Nusbaum C."/>
            <person name="Birren B."/>
        </authorList>
    </citation>
    <scope>NUCLEOTIDE SEQUENCE [LARGE SCALE GENOMIC DNA]</scope>
    <source>
        <strain evidence="4">ATCC 64411 / 73-15</strain>
    </source>
</reference>
<feature type="region of interest" description="Disordered" evidence="1">
    <location>
        <begin position="1"/>
        <end position="76"/>
    </location>
</feature>